<organism evidence="2 3">
    <name type="scientific">Tribonema minus</name>
    <dbReference type="NCBI Taxonomy" id="303371"/>
    <lineage>
        <taxon>Eukaryota</taxon>
        <taxon>Sar</taxon>
        <taxon>Stramenopiles</taxon>
        <taxon>Ochrophyta</taxon>
        <taxon>PX clade</taxon>
        <taxon>Xanthophyceae</taxon>
        <taxon>Tribonematales</taxon>
        <taxon>Tribonemataceae</taxon>
        <taxon>Tribonema</taxon>
    </lineage>
</organism>
<dbReference type="AlphaFoldDB" id="A0A836CQV3"/>
<evidence type="ECO:0000256" key="1">
    <source>
        <dbReference type="SAM" id="MobiDB-lite"/>
    </source>
</evidence>
<comment type="caution">
    <text evidence="2">The sequence shown here is derived from an EMBL/GenBank/DDBJ whole genome shotgun (WGS) entry which is preliminary data.</text>
</comment>
<accession>A0A836CQV3</accession>
<feature type="region of interest" description="Disordered" evidence="1">
    <location>
        <begin position="245"/>
        <end position="265"/>
    </location>
</feature>
<reference evidence="2" key="1">
    <citation type="submission" date="2021-02" db="EMBL/GenBank/DDBJ databases">
        <title>First Annotated Genome of the Yellow-green Alga Tribonema minus.</title>
        <authorList>
            <person name="Mahan K.M."/>
        </authorList>
    </citation>
    <scope>NUCLEOTIDE SEQUENCE</scope>
    <source>
        <strain evidence="2">UTEX B ZZ1240</strain>
    </source>
</reference>
<gene>
    <name evidence="2" type="ORF">JKP88DRAFT_250970</name>
</gene>
<protein>
    <submittedName>
        <fullName evidence="2">Uncharacterized protein</fullName>
    </submittedName>
</protein>
<dbReference type="Proteomes" id="UP000664859">
    <property type="component" value="Unassembled WGS sequence"/>
</dbReference>
<feature type="compositionally biased region" description="Basic and acidic residues" evidence="1">
    <location>
        <begin position="285"/>
        <end position="304"/>
    </location>
</feature>
<feature type="compositionally biased region" description="Polar residues" evidence="1">
    <location>
        <begin position="245"/>
        <end position="264"/>
    </location>
</feature>
<proteinExistence type="predicted"/>
<dbReference type="EMBL" id="JAFCMP010000008">
    <property type="protein sequence ID" value="KAG5192296.1"/>
    <property type="molecule type" value="Genomic_DNA"/>
</dbReference>
<keyword evidence="3" id="KW-1185">Reference proteome</keyword>
<evidence type="ECO:0000313" key="2">
    <source>
        <dbReference type="EMBL" id="KAG5192296.1"/>
    </source>
</evidence>
<evidence type="ECO:0000313" key="3">
    <source>
        <dbReference type="Proteomes" id="UP000664859"/>
    </source>
</evidence>
<feature type="region of interest" description="Disordered" evidence="1">
    <location>
        <begin position="285"/>
        <end position="312"/>
    </location>
</feature>
<name>A0A836CQV3_9STRA</name>
<sequence length="312" mass="35693">MLDGDKTTLAGLGPVANKRPLQDMVHFNPLDVALLMHEWLKKGLYQEGSYEETYEIREKATIEVIKKEIVRVSQILQRLSEDERSTPGRDDTVNASKYKELAQRLAGLHVDLLIYEPRDPTVESEDKSYEWGVREMPDGTSVRVSCESNALHRQLRVPASLNGRVPLNRAANQRCQFTAEGSARPQRPELGLMVHYNQLDVILLRQKWLKEGRYKEGSDEETYEMDDKATIEVIKMDIERVSQKLQQLSEQKRSTPGQDDTVNASKCKELTQRLAGLHLDLRIYEPTDPNSKDPAHEWGVREMPDGTTARVR</sequence>